<accession>A0A4D4M1T8</accession>
<organism evidence="3 4">
    <name type="scientific">Streptomyces avermitilis</name>
    <dbReference type="NCBI Taxonomy" id="33903"/>
    <lineage>
        <taxon>Bacteria</taxon>
        <taxon>Bacillati</taxon>
        <taxon>Actinomycetota</taxon>
        <taxon>Actinomycetes</taxon>
        <taxon>Kitasatosporales</taxon>
        <taxon>Streptomycetaceae</taxon>
        <taxon>Streptomyces</taxon>
    </lineage>
</organism>
<dbReference type="OMA" id="RYPERAW"/>
<evidence type="ECO:0000256" key="2">
    <source>
        <dbReference type="SAM" id="Phobius"/>
    </source>
</evidence>
<comment type="caution">
    <text evidence="3">The sequence shown here is derived from an EMBL/GenBank/DDBJ whole genome shotgun (WGS) entry which is preliminary data.</text>
</comment>
<dbReference type="EMBL" id="BJHX01000001">
    <property type="protein sequence ID" value="GDY65689.1"/>
    <property type="molecule type" value="Genomic_DNA"/>
</dbReference>
<sequence>MERLAKGSSALTVGTARGITAWLKAGEKVSDYVVRVIFLTIPGGVLWGLLSASRAFMWLLVVIWCIAAWRAAQPAQEKSEAKEPDLHPDDLADLLWELAGDRKGVHLSQVAQQLTKETPGRTWSVKDVRRLMEAAGIPTRHSVRVQGIGVAVGVHRQDIPGSPSPAPVSPSPQGVEPQVNPATATATTPYVRDLGGGATATFTPDPQQPNRTHVTVVRPTED</sequence>
<feature type="transmembrane region" description="Helical" evidence="2">
    <location>
        <begin position="55"/>
        <end position="72"/>
    </location>
</feature>
<proteinExistence type="predicted"/>
<feature type="compositionally biased region" description="Polar residues" evidence="1">
    <location>
        <begin position="200"/>
        <end position="213"/>
    </location>
</feature>
<keyword evidence="2" id="KW-0472">Membrane</keyword>
<dbReference type="AlphaFoldDB" id="A0A4D4M1T8"/>
<evidence type="ECO:0000256" key="1">
    <source>
        <dbReference type="SAM" id="MobiDB-lite"/>
    </source>
</evidence>
<evidence type="ECO:0000313" key="4">
    <source>
        <dbReference type="Proteomes" id="UP000302139"/>
    </source>
</evidence>
<keyword evidence="2" id="KW-0812">Transmembrane</keyword>
<dbReference type="Proteomes" id="UP000302139">
    <property type="component" value="Unassembled WGS sequence"/>
</dbReference>
<evidence type="ECO:0000313" key="3">
    <source>
        <dbReference type="EMBL" id="GDY65689.1"/>
    </source>
</evidence>
<protein>
    <submittedName>
        <fullName evidence="3">Uncharacterized protein</fullName>
    </submittedName>
</protein>
<keyword evidence="2" id="KW-1133">Transmembrane helix</keyword>
<feature type="region of interest" description="Disordered" evidence="1">
    <location>
        <begin position="157"/>
        <end position="222"/>
    </location>
</feature>
<name>A0A4D4M1T8_STRAX</name>
<reference evidence="3 4" key="1">
    <citation type="submission" date="2019-04" db="EMBL/GenBank/DDBJ databases">
        <title>Draft genome sequences of Streptomyces avermitilis NBRC 14893.</title>
        <authorList>
            <person name="Komaki H."/>
            <person name="Tamura T."/>
            <person name="Hosoyama A."/>
        </authorList>
    </citation>
    <scope>NUCLEOTIDE SEQUENCE [LARGE SCALE GENOMIC DNA]</scope>
    <source>
        <strain evidence="3 4">NBRC 14893</strain>
    </source>
</reference>
<feature type="transmembrane region" description="Helical" evidence="2">
    <location>
        <begin position="32"/>
        <end position="49"/>
    </location>
</feature>
<gene>
    <name evidence="3" type="ORF">SAV14893_050820</name>
</gene>